<evidence type="ECO:0000313" key="1">
    <source>
        <dbReference type="EMBL" id="KAK6742424.1"/>
    </source>
</evidence>
<protein>
    <submittedName>
        <fullName evidence="1">Uncharacterized protein</fullName>
    </submittedName>
</protein>
<evidence type="ECO:0000313" key="2">
    <source>
        <dbReference type="Proteomes" id="UP001303046"/>
    </source>
</evidence>
<comment type="caution">
    <text evidence="1">The sequence shown here is derived from an EMBL/GenBank/DDBJ whole genome shotgun (WGS) entry which is preliminary data.</text>
</comment>
<sequence length="68" mass="7985">MTEIPVTLRNPLLLSEMHLNAQKQNQFLSIIIWLACNSVETVWYSRIVAKKKFTITFKQKINMKGTFQ</sequence>
<keyword evidence="2" id="KW-1185">Reference proteome</keyword>
<organism evidence="1 2">
    <name type="scientific">Necator americanus</name>
    <name type="common">Human hookworm</name>
    <dbReference type="NCBI Taxonomy" id="51031"/>
    <lineage>
        <taxon>Eukaryota</taxon>
        <taxon>Metazoa</taxon>
        <taxon>Ecdysozoa</taxon>
        <taxon>Nematoda</taxon>
        <taxon>Chromadorea</taxon>
        <taxon>Rhabditida</taxon>
        <taxon>Rhabditina</taxon>
        <taxon>Rhabditomorpha</taxon>
        <taxon>Strongyloidea</taxon>
        <taxon>Ancylostomatidae</taxon>
        <taxon>Bunostominae</taxon>
        <taxon>Necator</taxon>
    </lineage>
</organism>
<gene>
    <name evidence="1" type="primary">Necator_chrIII.g10739</name>
    <name evidence="1" type="ORF">RB195_009974</name>
</gene>
<proteinExistence type="predicted"/>
<name>A0ABR1CVR5_NECAM</name>
<dbReference type="EMBL" id="JAVFWL010000003">
    <property type="protein sequence ID" value="KAK6742424.1"/>
    <property type="molecule type" value="Genomic_DNA"/>
</dbReference>
<accession>A0ABR1CVR5</accession>
<reference evidence="1 2" key="1">
    <citation type="submission" date="2023-08" db="EMBL/GenBank/DDBJ databases">
        <title>A Necator americanus chromosomal reference genome.</title>
        <authorList>
            <person name="Ilik V."/>
            <person name="Petrzelkova K.J."/>
            <person name="Pardy F."/>
            <person name="Fuh T."/>
            <person name="Niatou-Singa F.S."/>
            <person name="Gouil Q."/>
            <person name="Baker L."/>
            <person name="Ritchie M.E."/>
            <person name="Jex A.R."/>
            <person name="Gazzola D."/>
            <person name="Li H."/>
            <person name="Toshio Fujiwara R."/>
            <person name="Zhan B."/>
            <person name="Aroian R.V."/>
            <person name="Pafco B."/>
            <person name="Schwarz E.M."/>
        </authorList>
    </citation>
    <scope>NUCLEOTIDE SEQUENCE [LARGE SCALE GENOMIC DNA]</scope>
    <source>
        <strain evidence="1 2">Aroian</strain>
        <tissue evidence="1">Whole animal</tissue>
    </source>
</reference>
<dbReference type="Proteomes" id="UP001303046">
    <property type="component" value="Unassembled WGS sequence"/>
</dbReference>